<feature type="transmembrane region" description="Helical" evidence="1">
    <location>
        <begin position="369"/>
        <end position="389"/>
    </location>
</feature>
<accession>A0A6H0SB29</accession>
<evidence type="ECO:0000313" key="2">
    <source>
        <dbReference type="EMBL" id="QIV84524.1"/>
    </source>
</evidence>
<dbReference type="EMBL" id="CP038799">
    <property type="protein sequence ID" value="QIV84524.1"/>
    <property type="molecule type" value="Genomic_DNA"/>
</dbReference>
<keyword evidence="3" id="KW-1185">Reference proteome</keyword>
<protein>
    <submittedName>
        <fullName evidence="2">Uncharacterized protein</fullName>
    </submittedName>
</protein>
<keyword evidence="1" id="KW-1133">Transmembrane helix</keyword>
<keyword evidence="1" id="KW-0472">Membrane</keyword>
<feature type="transmembrane region" description="Helical" evidence="1">
    <location>
        <begin position="325"/>
        <end position="349"/>
    </location>
</feature>
<feature type="transmembrane region" description="Helical" evidence="1">
    <location>
        <begin position="299"/>
        <end position="318"/>
    </location>
</feature>
<reference evidence="2 3" key="1">
    <citation type="submission" date="2019-04" db="EMBL/GenBank/DDBJ databases">
        <title>Draft, Whole-Genome Sequence of the Anthracene-degrading Mycobacterium frederiksbergense LB501T, Isolated from a Polycyclic Aromatic Hydrocarbon (PAH)-Contaminated Soil.</title>
        <authorList>
            <person name="Augelletti F."/>
        </authorList>
    </citation>
    <scope>NUCLEOTIDE SEQUENCE [LARGE SCALE GENOMIC DNA]</scope>
    <source>
        <strain evidence="2 3">LB 501T</strain>
    </source>
</reference>
<feature type="transmembrane region" description="Helical" evidence="1">
    <location>
        <begin position="162"/>
        <end position="183"/>
    </location>
</feature>
<feature type="transmembrane region" description="Helical" evidence="1">
    <location>
        <begin position="223"/>
        <end position="248"/>
    </location>
</feature>
<dbReference type="KEGG" id="mfre:EXE63_29330"/>
<organism evidence="2 3">
    <name type="scientific">Mycolicibacterium frederiksbergense</name>
    <dbReference type="NCBI Taxonomy" id="117567"/>
    <lineage>
        <taxon>Bacteria</taxon>
        <taxon>Bacillati</taxon>
        <taxon>Actinomycetota</taxon>
        <taxon>Actinomycetes</taxon>
        <taxon>Mycobacteriales</taxon>
        <taxon>Mycobacteriaceae</taxon>
        <taxon>Mycolicibacterium</taxon>
    </lineage>
</organism>
<feature type="transmembrane region" description="Helical" evidence="1">
    <location>
        <begin position="195"/>
        <end position="217"/>
    </location>
</feature>
<feature type="transmembrane region" description="Helical" evidence="1">
    <location>
        <begin position="12"/>
        <end position="31"/>
    </location>
</feature>
<name>A0A6H0SB29_9MYCO</name>
<gene>
    <name evidence="2" type="ORF">EXE63_29330</name>
</gene>
<keyword evidence="1" id="KW-0812">Transmembrane</keyword>
<feature type="transmembrane region" description="Helical" evidence="1">
    <location>
        <begin position="83"/>
        <end position="102"/>
    </location>
</feature>
<sequence>MTQVAGRDDPALSPFSVFALLYTVAVVMELGEQWIDPWFTGAFILLAGAAIATGMTRPKFLVLLAASTAYFLLFRFPDVANHVNLMLCLNVAMILVFAHSLIRRRDAPDHDYAAILPVLRIGLILVYVIAGFDKLNSDFFDPAASCAAGMLQSIIAAMQTRFLGVPLVVPVTVVMAYLGYRLLRRGRFGTAGNRMFTVVVVGTAAAGLAAVVLVLFAPRLGAVAPMIGVIAAVSVIGWELGGGLLLSVPRLQAGILAFSLTMHAALALIGFVDFGALAVALLFTFVPASHVQLLTAPRVRAYAGICFGIALVCGWSAHVHRISELTLLTGLALDAAVLIAIWPLLATVFSADRAPRWEGVRIVDPRMPALLYIFAILLIFIGLTPYLGLRTAGNFSMFSNLRTEGESSNHLLLGSNPIKVWGYQEDVVWILDIDDRYGDIIYHYDGSPRGYALPVVEFRKWIHAWDQAGYTVPMTYAYDGYRYTTADIVTDPTWRTDDLTPQLYLMDFRYIQPGQPNYCRW</sequence>
<evidence type="ECO:0000256" key="1">
    <source>
        <dbReference type="SAM" id="Phobius"/>
    </source>
</evidence>
<feature type="transmembrane region" description="Helical" evidence="1">
    <location>
        <begin position="114"/>
        <end position="132"/>
    </location>
</feature>
<proteinExistence type="predicted"/>
<feature type="transmembrane region" description="Helical" evidence="1">
    <location>
        <begin position="260"/>
        <end position="287"/>
    </location>
</feature>
<evidence type="ECO:0000313" key="3">
    <source>
        <dbReference type="Proteomes" id="UP000501849"/>
    </source>
</evidence>
<dbReference type="AlphaFoldDB" id="A0A6H0SB29"/>
<dbReference type="RefSeq" id="WP_168144852.1">
    <property type="nucleotide sequence ID" value="NZ_CP038799.1"/>
</dbReference>
<dbReference type="Proteomes" id="UP000501849">
    <property type="component" value="Chromosome"/>
</dbReference>
<feature type="transmembrane region" description="Helical" evidence="1">
    <location>
        <begin position="37"/>
        <end position="53"/>
    </location>
</feature>